<evidence type="ECO:0000256" key="3">
    <source>
        <dbReference type="ARBA" id="ARBA00022692"/>
    </source>
</evidence>
<keyword evidence="8" id="KW-1185">Reference proteome</keyword>
<keyword evidence="2" id="KW-1003">Cell membrane</keyword>
<sequence length="113" mass="12596">MNIGEIISMFLTLAGTVCIILLTYYASKWYARKIGPLAGGRHIKVVDRLGVSKTGSILIIDVEGTQYMVGVSDGNIQIMKELEENLPFPMEKETAKDNLKSLLGMYKKWRGVD</sequence>
<comment type="subcellular location">
    <subcellularLocation>
        <location evidence="1">Cell membrane</location>
    </subcellularLocation>
</comment>
<organism evidence="7 8">
    <name type="scientific">Sinanaerobacter chloroacetimidivorans</name>
    <dbReference type="NCBI Taxonomy" id="2818044"/>
    <lineage>
        <taxon>Bacteria</taxon>
        <taxon>Bacillati</taxon>
        <taxon>Bacillota</taxon>
        <taxon>Clostridia</taxon>
        <taxon>Peptostreptococcales</taxon>
        <taxon>Anaerovoracaceae</taxon>
        <taxon>Sinanaerobacter</taxon>
    </lineage>
</organism>
<evidence type="ECO:0000313" key="8">
    <source>
        <dbReference type="Proteomes" id="UP000675664"/>
    </source>
</evidence>
<keyword evidence="7" id="KW-0282">Flagellum</keyword>
<dbReference type="EMBL" id="JAGSND010000003">
    <property type="protein sequence ID" value="MBR0597543.1"/>
    <property type="molecule type" value="Genomic_DNA"/>
</dbReference>
<dbReference type="GO" id="GO:0016020">
    <property type="term" value="C:membrane"/>
    <property type="evidence" value="ECO:0007669"/>
    <property type="project" value="InterPro"/>
</dbReference>
<protein>
    <submittedName>
        <fullName evidence="7">Flagellar biosynthetic protein FliO</fullName>
    </submittedName>
</protein>
<feature type="transmembrane region" description="Helical" evidence="6">
    <location>
        <begin position="6"/>
        <end position="26"/>
    </location>
</feature>
<dbReference type="Pfam" id="PF04347">
    <property type="entry name" value="FliO"/>
    <property type="match status" value="1"/>
</dbReference>
<keyword evidence="4 6" id="KW-1133">Transmembrane helix</keyword>
<dbReference type="GO" id="GO:0044781">
    <property type="term" value="P:bacterial-type flagellum organization"/>
    <property type="evidence" value="ECO:0007669"/>
    <property type="project" value="InterPro"/>
</dbReference>
<reference evidence="7" key="2">
    <citation type="submission" date="2021-04" db="EMBL/GenBank/DDBJ databases">
        <authorList>
            <person name="Liu J."/>
        </authorList>
    </citation>
    <scope>NUCLEOTIDE SEQUENCE</scope>
    <source>
        <strain evidence="7">BAD-6</strain>
    </source>
</reference>
<keyword evidence="5 6" id="KW-0472">Membrane</keyword>
<evidence type="ECO:0000256" key="1">
    <source>
        <dbReference type="ARBA" id="ARBA00004236"/>
    </source>
</evidence>
<accession>A0A8J7W1N1</accession>
<proteinExistence type="predicted"/>
<dbReference type="AlphaFoldDB" id="A0A8J7W1N1"/>
<keyword evidence="3 6" id="KW-0812">Transmembrane</keyword>
<evidence type="ECO:0000256" key="5">
    <source>
        <dbReference type="ARBA" id="ARBA00023136"/>
    </source>
</evidence>
<comment type="caution">
    <text evidence="7">The sequence shown here is derived from an EMBL/GenBank/DDBJ whole genome shotgun (WGS) entry which is preliminary data.</text>
</comment>
<evidence type="ECO:0000256" key="2">
    <source>
        <dbReference type="ARBA" id="ARBA00022475"/>
    </source>
</evidence>
<evidence type="ECO:0000256" key="4">
    <source>
        <dbReference type="ARBA" id="ARBA00022989"/>
    </source>
</evidence>
<dbReference type="RefSeq" id="WP_227017673.1">
    <property type="nucleotide sequence ID" value="NZ_JAGSND010000003.1"/>
</dbReference>
<keyword evidence="7" id="KW-0969">Cilium</keyword>
<evidence type="ECO:0000313" key="7">
    <source>
        <dbReference type="EMBL" id="MBR0597543.1"/>
    </source>
</evidence>
<keyword evidence="7" id="KW-0966">Cell projection</keyword>
<gene>
    <name evidence="7" type="ORF">KCX82_06650</name>
</gene>
<reference evidence="7" key="1">
    <citation type="submission" date="2021-04" db="EMBL/GenBank/DDBJ databases">
        <title>Sinoanaerobacter chloroacetimidivorans sp. nov., an obligate anaerobic bacterium isolated from anaerobic sludge.</title>
        <authorList>
            <person name="Bao Y."/>
        </authorList>
    </citation>
    <scope>NUCLEOTIDE SEQUENCE</scope>
    <source>
        <strain evidence="7">BAD-6</strain>
    </source>
</reference>
<dbReference type="InterPro" id="IPR022781">
    <property type="entry name" value="Flagellar_biosynth_FliO"/>
</dbReference>
<name>A0A8J7W1N1_9FIRM</name>
<evidence type="ECO:0000256" key="6">
    <source>
        <dbReference type="SAM" id="Phobius"/>
    </source>
</evidence>
<dbReference type="Proteomes" id="UP000675664">
    <property type="component" value="Unassembled WGS sequence"/>
</dbReference>